<dbReference type="PANTHER" id="PTHR42886">
    <property type="entry name" value="RE40534P-RELATED"/>
    <property type="match status" value="1"/>
</dbReference>
<sequence length="475" mass="52851">MLILHAVLPVGLDADLPASSSAPDPRCVQAVRPQLVDNVGQKQAQISEQRLLLRLPYFSKYSKPPSTTVDAPIAVTSSLTPLSKSKHYLNTLAINSTNPDTSPSAPSPVVLLHGYGAGLGFYFRNIPALTNWAERRRTSVYALDWLGMGRSARVPFSVKAKRDDVPARVHEAESFFVDSLEEWREIMGLERMTLIGHSLGAYLSVAYALRHPERVTKLILLSPAGVPRGPNYTEISRELTDHGADPEGEHHVHPDRDPSRAEPASGPRLSTMRSGQKKHSNNQEESQSLGRRLFTYLWEEGWSPFQVVRSSLFWGPMLVGKYSSRRFQGLTEEETRDLHDYILNITMAKGSGEYCISHLLEPGAHARMPLVDRVGELKIPVTFVYGDHDWMDPLGGMQSVEQLRLAGNGEGKMYIVNNAGHHLYLDNPEAVNALLVKELDKRHASITSSSRSVRSTQRNNALNNASIFHELSNKQ</sequence>
<organism evidence="4 5">
    <name type="scientific">Candolleomyces aberdarensis</name>
    <dbReference type="NCBI Taxonomy" id="2316362"/>
    <lineage>
        <taxon>Eukaryota</taxon>
        <taxon>Fungi</taxon>
        <taxon>Dikarya</taxon>
        <taxon>Basidiomycota</taxon>
        <taxon>Agaricomycotina</taxon>
        <taxon>Agaricomycetes</taxon>
        <taxon>Agaricomycetidae</taxon>
        <taxon>Agaricales</taxon>
        <taxon>Agaricineae</taxon>
        <taxon>Psathyrellaceae</taxon>
        <taxon>Candolleomyces</taxon>
    </lineage>
</organism>
<dbReference type="Pfam" id="PF00561">
    <property type="entry name" value="Abhydrolase_1"/>
    <property type="match status" value="1"/>
</dbReference>
<accession>A0A4Q2DWW5</accession>
<dbReference type="Proteomes" id="UP000290288">
    <property type="component" value="Unassembled WGS sequence"/>
</dbReference>
<dbReference type="Gene3D" id="3.40.50.1820">
    <property type="entry name" value="alpha/beta hydrolase"/>
    <property type="match status" value="1"/>
</dbReference>
<dbReference type="GO" id="GO:0055088">
    <property type="term" value="P:lipid homeostasis"/>
    <property type="evidence" value="ECO:0007669"/>
    <property type="project" value="TreeGrafter"/>
</dbReference>
<dbReference type="SUPFAM" id="SSF53474">
    <property type="entry name" value="alpha/beta-Hydrolases"/>
    <property type="match status" value="1"/>
</dbReference>
<feature type="region of interest" description="Disordered" evidence="2">
    <location>
        <begin position="241"/>
        <end position="286"/>
    </location>
</feature>
<dbReference type="GO" id="GO:0042171">
    <property type="term" value="F:lysophosphatidic acid acyltransferase activity"/>
    <property type="evidence" value="ECO:0007669"/>
    <property type="project" value="TreeGrafter"/>
</dbReference>
<name>A0A4Q2DWW5_9AGAR</name>
<evidence type="ECO:0000313" key="4">
    <source>
        <dbReference type="EMBL" id="RXW25190.1"/>
    </source>
</evidence>
<dbReference type="PANTHER" id="PTHR42886:SF29">
    <property type="entry name" value="PUMMELIG, ISOFORM A"/>
    <property type="match status" value="1"/>
</dbReference>
<protein>
    <recommendedName>
        <fullName evidence="3">AB hydrolase-1 domain-containing protein</fullName>
    </recommendedName>
</protein>
<evidence type="ECO:0000259" key="3">
    <source>
        <dbReference type="Pfam" id="PF00561"/>
    </source>
</evidence>
<dbReference type="GO" id="GO:0035965">
    <property type="term" value="P:cardiolipin acyl-chain remodeling"/>
    <property type="evidence" value="ECO:0007669"/>
    <property type="project" value="TreeGrafter"/>
</dbReference>
<keyword evidence="5" id="KW-1185">Reference proteome</keyword>
<dbReference type="InterPro" id="IPR029058">
    <property type="entry name" value="AB_hydrolase_fold"/>
</dbReference>
<dbReference type="GO" id="GO:0005743">
    <property type="term" value="C:mitochondrial inner membrane"/>
    <property type="evidence" value="ECO:0007669"/>
    <property type="project" value="TreeGrafter"/>
</dbReference>
<proteinExistence type="inferred from homology"/>
<dbReference type="OrthoDB" id="7457040at2759"/>
<dbReference type="AlphaFoldDB" id="A0A4Q2DWW5"/>
<feature type="compositionally biased region" description="Basic and acidic residues" evidence="2">
    <location>
        <begin position="241"/>
        <end position="260"/>
    </location>
</feature>
<dbReference type="STRING" id="2316362.A0A4Q2DWW5"/>
<dbReference type="GO" id="GO:0004623">
    <property type="term" value="F:phospholipase A2 activity"/>
    <property type="evidence" value="ECO:0007669"/>
    <property type="project" value="TreeGrafter"/>
</dbReference>
<reference evidence="4 5" key="1">
    <citation type="submission" date="2019-01" db="EMBL/GenBank/DDBJ databases">
        <title>Draft genome sequence of Psathyrella aberdarensis IHI B618.</title>
        <authorList>
            <person name="Buettner E."/>
            <person name="Kellner H."/>
        </authorList>
    </citation>
    <scope>NUCLEOTIDE SEQUENCE [LARGE SCALE GENOMIC DNA]</scope>
    <source>
        <strain evidence="4 5">IHI B618</strain>
    </source>
</reference>
<dbReference type="InterPro" id="IPR000073">
    <property type="entry name" value="AB_hydrolase_1"/>
</dbReference>
<evidence type="ECO:0000256" key="2">
    <source>
        <dbReference type="SAM" id="MobiDB-lite"/>
    </source>
</evidence>
<evidence type="ECO:0000313" key="5">
    <source>
        <dbReference type="Proteomes" id="UP000290288"/>
    </source>
</evidence>
<dbReference type="GO" id="GO:0006654">
    <property type="term" value="P:phosphatidic acid biosynthetic process"/>
    <property type="evidence" value="ECO:0007669"/>
    <property type="project" value="TreeGrafter"/>
</dbReference>
<gene>
    <name evidence="4" type="ORF">EST38_g656</name>
</gene>
<evidence type="ECO:0000256" key="1">
    <source>
        <dbReference type="ARBA" id="ARBA00038097"/>
    </source>
</evidence>
<dbReference type="EMBL" id="SDEE01000008">
    <property type="protein sequence ID" value="RXW25190.1"/>
    <property type="molecule type" value="Genomic_DNA"/>
</dbReference>
<comment type="similarity">
    <text evidence="1">Belongs to the peptidase S33 family. ABHD4/ABHD5 subfamily.</text>
</comment>
<comment type="caution">
    <text evidence="4">The sequence shown here is derived from an EMBL/GenBank/DDBJ whole genome shotgun (WGS) entry which is preliminary data.</text>
</comment>
<feature type="domain" description="AB hydrolase-1" evidence="3">
    <location>
        <begin position="108"/>
        <end position="428"/>
    </location>
</feature>